<evidence type="ECO:0000313" key="9">
    <source>
        <dbReference type="EMBL" id="CAG9325347.1"/>
    </source>
</evidence>
<dbReference type="GO" id="GO:0004842">
    <property type="term" value="F:ubiquitin-protein transferase activity"/>
    <property type="evidence" value="ECO:0007669"/>
    <property type="project" value="InterPro"/>
</dbReference>
<accession>A0AAU9JJW6</accession>
<keyword evidence="3" id="KW-0479">Metal-binding</keyword>
<gene>
    <name evidence="9" type="ORF">BSTOLATCC_MIC38609</name>
</gene>
<dbReference type="InterPro" id="IPR003593">
    <property type="entry name" value="AAA+_ATPase"/>
</dbReference>
<protein>
    <recommendedName>
        <fullName evidence="8">RZ-type domain-containing protein</fullName>
    </recommendedName>
</protein>
<keyword evidence="2" id="KW-0963">Cytoplasm</keyword>
<evidence type="ECO:0000256" key="7">
    <source>
        <dbReference type="SAM" id="MobiDB-lite"/>
    </source>
</evidence>
<dbReference type="SMART" id="SM00382">
    <property type="entry name" value="AAA"/>
    <property type="match status" value="2"/>
</dbReference>
<dbReference type="SUPFAM" id="SSF52540">
    <property type="entry name" value="P-loop containing nucleoside triphosphate hydrolases"/>
    <property type="match status" value="2"/>
</dbReference>
<dbReference type="GO" id="GO:0002376">
    <property type="term" value="P:immune system process"/>
    <property type="evidence" value="ECO:0007669"/>
    <property type="project" value="UniProtKB-KW"/>
</dbReference>
<dbReference type="InterPro" id="IPR027417">
    <property type="entry name" value="P-loop_NTPase"/>
</dbReference>
<evidence type="ECO:0000256" key="5">
    <source>
        <dbReference type="ARBA" id="ARBA00022833"/>
    </source>
</evidence>
<proteinExistence type="predicted"/>
<keyword evidence="4" id="KW-0863">Zinc-finger</keyword>
<comment type="caution">
    <text evidence="9">The sequence shown here is derived from an EMBL/GenBank/DDBJ whole genome shotgun (WGS) entry which is preliminary data.</text>
</comment>
<evidence type="ECO:0000256" key="1">
    <source>
        <dbReference type="ARBA" id="ARBA00004496"/>
    </source>
</evidence>
<dbReference type="PANTHER" id="PTHR22605:SF1">
    <property type="entry name" value="RZ-TYPE DOMAIN-CONTAINING PROTEIN"/>
    <property type="match status" value="1"/>
</dbReference>
<keyword evidence="5" id="KW-0862">Zinc</keyword>
<reference evidence="9" key="1">
    <citation type="submission" date="2021-09" db="EMBL/GenBank/DDBJ databases">
        <authorList>
            <consortium name="AG Swart"/>
            <person name="Singh M."/>
            <person name="Singh A."/>
            <person name="Seah K."/>
            <person name="Emmerich C."/>
        </authorList>
    </citation>
    <scope>NUCLEOTIDE SEQUENCE</scope>
    <source>
        <strain evidence="9">ATCC30299</strain>
    </source>
</reference>
<feature type="domain" description="RZ-type" evidence="8">
    <location>
        <begin position="3783"/>
        <end position="3860"/>
    </location>
</feature>
<name>A0AAU9JJW6_9CILI</name>
<dbReference type="Gene3D" id="3.40.50.300">
    <property type="entry name" value="P-loop containing nucleotide triphosphate hydrolases"/>
    <property type="match status" value="1"/>
</dbReference>
<evidence type="ECO:0000256" key="3">
    <source>
        <dbReference type="ARBA" id="ARBA00022723"/>
    </source>
</evidence>
<sequence length="4557" mass="531358">MSAEEAKELAFCEKEEGKAEDLIPEESRSDENYKLRNIISPIAELTDQPCHPEKKIKSITEEQPKDKFSDCEDTSANICTIYALYKLTPQERENNSLQLAIIGSDSYPIKFQKFKILEGYCKKFDQNIKIFEMPIQLNKGWNGCIQVKLMFYDKSLDKIKENWESGGQCRGVNLEFQNNFLFDVNIVTIYSLGAVRPDGESVSGSFKQLSIYADYLLKNLNWEKTIPMLIKQFKAKYGFDITDYDNAKIFLEILEEFISSYPQLSIEKLHALVSLISCITHSMIPDVNFSKSQVLLENTDQFQNLESDPHFLKGLAHLMAFKMKEDRKIWNVFDYNMGDDSKFEILEHFLKDLDELKIPLNIEQKNFIISKINSFNLKRWICIFKKIVSQGLSCDEFFRSLQLVCLKETNELAKNKSIKDIDTLVEEYCEKYISSLDNIVEFFRVLCSLDQEFKLLMYNNKARAMIWNILKQSTEKIKIRLHCYEQIFKNYYDVFYSDYYSAIELSETLIYEDKIEFSIVCNTFNFKISVVDSFFEKWSNNIIANHQKVEDIISNFKSEALSIENQKNLERLCFIFVERLLLRCKNIKKEFLSCVVNIDNCQNEILNEAYIEIELKNEKELLLGKEISENDKVEKILKKFSKLHEKNEKNKTLSTLIERELSLIVYEYSEQYIKNALFTEPQKKKWWGWIFNSNKKLTSFKHPKLLISTISKIGEKIYNKDITLSEIDTIKNQLKQQRSDMINLLEISFNNLDKEKLNFSMAIEEAIEKKNEIENSLNSFNRFICHFQDIMVDYEAIEKEHKDLMKKFLEIKLAKFEFPQQIKMIVDISCEIGLAIDSYIFNNYYLPECKILLTTSSSPKLDIHKIIEGCRNSYDKMIQNLIKLFLDASANYPLGEFIKIFSKIQDVDKEIEIIASLMKNEGLFAFDKIARFREFLERYQENDTLLNACHGIIGLKEITGEADINVLKICSDYIKLSSNLYNYCIYEFLNESAKIHELFQNLSKEQKNSLAASLQEIAKSKELVLFLLSLREGEIKDMKEGINDYEIEFVSMQTILDLENLWYCIRDIKDSLSNFAQLSQLFASNCDNGKDFKSVPSQLCSCAAQLNAITKLHIEINCKEEAKKKQIFGIVKKSSFKLKFENNEYLIDLVYSENAKKQFDISDINELKNRAQLIMHTYQSSCTHNDGGLQYFDVFVNYINLINKIINCMNDLYQSGYPKLEDKLNEEFSCCDGDYEAVIQLKKEIQRLFKSWEKNLSNSYKECFWLTFLSGNQFWTLENYIIDSSCVSKNEAISLLKFMGKQTELSVQYIKDGLPEERLMKLGIVLNEIPNLNGIPPNPEILAFQGEIIILDTTKYLNGIFSIYEYYKLSFPSASQVLFCKSCTYWRELKSFLYRYFKDPSCNIYCLINCENLSLENQINFKLLFNELYGLSPIKSGLGIITANPKCYLLQYLIYLKVPKVNRFSSNKILSDEKIKIKISEIENQSRVITSSFAGLGKSVMIKEEERQKGSNLITFPIGGDINYAELCKMISKLNTVTGNSVLLLNISYTSNPSLLNEILINICLFRTLSTSESISVLDAGIPILIEVANSFQDNLLKSIDYLSFVPSCHLDYFDIERLIVPQIIDDPIQVVGNYLNLYENHLIDDKKAIENKIILQKDHLIYLIKNYFIEEQYDKKSVTYTQLNIFISILNWLLLNFERSPFSPDIIKDIQENLSYLGLSNIAEKLSYFRTMVFESLLSSTKEFTTKCISNIKEIQEKSSEKILMNQIDDANEISSLALKYQNNIKWESSNHFHLIFLKDGSFIPIYRNRDCVPENFKELISLQKLAAKQNIFIRKRKNKEQWKNFEIDDYASMNRYQLLEILNNYNRYNVRLEKTYGDGEYVMTPDNFLKMNLIYLRVYSGLPVIIMGETGCGKTSLIQFLVENVLGKPKKEPLRSSLHSSSSIEEETKDESSRLYSKISIHAGTTSEDIRNKMKKITEKAQKIGPDEKLWVFFDEFNTTDSIGMICEIMCERTLDGNPLPSNIAFLGACNPYRVSSKKGMQQNIGIKKVKRTQNESKLVHLVKPLPETMIDYVWDFGTLTHEDVRKYVNNMLDRINSQYKEVFTDMICIAHKYFQEEEDVSSVSLRDVSRFIDLYLWFEKSISDHLNLPPKSKVNEKYINANQDTDLSAGILSFSHCYYLRIASELDRERFIRKISDSISSPFISVLKIKEIIELEKNDYIERMELPKGTALNNALKENIFAAIPCIVNKIPVFICGKPGSSKSLSIELIFSNLRGKTSNDHYFRTLPELVMVHFQGSESCKSGGIIKVFEKAGKHPKIGHEVLPVIVFDEIGLAELSRYNPLKVLHKYLEKENIKVGFIGISNWRLDASKMNRALYLARPDPCEDDLVLTALDIYHSYTENKIYDHIIKKLAKAYTSLKTQTQETEIADFYGLRDFYHLIKRVSEKLIDKENSTSEFITNCVKAAIERNFGGTSYGESIMCSLFYDYHKINLPKKNTKIFELLNDNLNDPNARYLMIIGKPDIAMFILDKYLSDNKNRRIIVGSSLPDDINQDSYGFESLNDIIIYMELGVSIVLKDMDHIYSSLYDLFNQSFSIHGSENYQRKYCKISLGDNFNPKCLVHPNFHVITLISPEDVKKQDAPFLNRFEKHILTIEKILNNKQAKLLKELENWIDLFFVIKEQRVVSFTKNHLFPIYSSDSLALLILFNEKGEENSETLEKCKKNLLEIASSDILILLELISIDPEIKESIKNKWKELHAINFKDTIKSMIDNTSDFENIFAFTYDKRISEKIFNTDDDDEKLIIKEMIAYNSKQDLAKELNAFYRNETQKVFILEVDFGEECVHLPLVKFLIDKINSENPLSKKKFCIVIHIKRNIKYSSFTMLFESWKMKMFDSLLDNSFEVTDEILSKDTKSLILDYEIFNFQKEIKHLAERCLLSFRVEITEENKDKIPIYLNNAIEKIGTDCDIASHFKAKIWKNLQAKIINKDWKEEIFLKSKLIDDSANLYEAISLFLETEIESSLQLILYTLERNSALFSCIEPFRDPYLEFDSFRKQIWFDIFDTLGIDNNIGLNRLYQGNIIKCEYELCFPFSMMDYKTVVAAFKSYEISEMEENQIQTPIEQFKDEYNKHSKYNRGKLDFNGEHSKLQDLYFGDLVSIYLKENLLSLHHKEFICELLKIVFHGDNLFEKKLISFMKIGELGVLLCNTFDLLPELENKAIKILQKHLKDLPPYESEQDENSEENENTRKTVLDSIYEMLINEMISSNNEDVLQYSIKAEKLYNVLTEIELKEYAFIETLDILEFWVSYSKLVAKNNGKREDLSYLLDQALNVETETKNYVCSIEFARHVLPKVKEKYSESEQYLKFISSYFKLLASNDSIFIKDIAEEFKNEEFWKYTTKIMSIIVEKSKIIECIEDLKYKISNNKDVDFELPNDNNYLNEIEEALKQQGIHSKFGIILSDNLGNYFDSEKKDDAKSKSDIEKLKSDYQFFKYFLKKGKLEQIEYPKIKKIISLTLVRNYLDIYCCVLAKKILNDKEEEIKEKIDKTIFNLDIGDTLKMYCVKKILTITGYDISKFIIEYPNLKWIPRIKEIEQEKSKKINLDLDSFLVFPRVLEKYKRNVYIIKKILENENQNLYDEILIETQNPDQKLALGIAFLNKIFSIYSKEKEMNRNIINFFKCRKDDILNAFGQEFYQLFYFYIHNFPANSDLRLERDTSETDLHRILTILGIFTVILSYSQKLNPISSIFFNENGSLDNLSERFNNRYIFGAEPNPLHIYIKEFHDNFDAFISKEWKKSYSKGSTYKCSSDCDYIYVISKCGAPMQIFECPFCHKNIGGTNHKLIEREGHENLSHEQAYSFLSNAVRRHMSQIEAGLKFPGSLKREIRSIRGLNPISYIALHFVLGSIILALHQIGLIDNITLEGLIDSSILQEDSYQYLRESVKSDYEKLLEMSRSASSHLWVYKIISKLDELLLSCSTGSLSPKDRDEFEENFEQNLIIPNIDPQNSILEYSNFLKANYEVQVSFKDYIYEYINLKDDKNYPDIELFRIKGEPSLENLKNQYLLSNPEDCKIIDIYLKNSTEILKVESLYPIIKFTNCLLEIYNNKILRSEAIETTIKKAIEDNHFIKPLFENFIKAWNSKGIDNLQYECKVLDRIEFNEESQLTNFLVDNKVKGGGMYMAAVLIELAEIQNKCLSQINSIISNSLRDKNDLDEAKFKAYPLQKLKEENIISLDIDNTEILNLYSLSSPIYGRGKEIVYDFERIRKCLAKQLLLAKMIDTTKLDLIQYHLELLNLSSEESGLLLEIKGIINQKPLESDKLHCIELFFDELKQKGEAYQEKLKGIYGSFNYLLCYLRYYKGKNDSSIMNFCKELNSSRISEDLKGSTRISEIKLEYIISLYQIVEAKYFPYTRDFIKADFKKTDNDSAVESAIIELIKECDTNSGFYPTKYQVEDALMRFIIRNSMVDLNSDYSLRKYIVRNDFWDLNIEPSKIGNLKNIFSKVIKISHSLCAYDCLHAKNHKFIGAKLQPSVPISMNKNKILNQRKIKDLKRSRI</sequence>
<dbReference type="Pfam" id="PF20173">
    <property type="entry name" value="ZnF_RZ-type"/>
    <property type="match status" value="1"/>
</dbReference>
<keyword evidence="6" id="KW-0391">Immunity</keyword>
<evidence type="ECO:0000256" key="6">
    <source>
        <dbReference type="ARBA" id="ARBA00022859"/>
    </source>
</evidence>
<dbReference type="GO" id="GO:0008270">
    <property type="term" value="F:zinc ion binding"/>
    <property type="evidence" value="ECO:0007669"/>
    <property type="project" value="UniProtKB-KW"/>
</dbReference>
<dbReference type="InterPro" id="IPR031248">
    <property type="entry name" value="RNF213"/>
</dbReference>
<dbReference type="PANTHER" id="PTHR22605">
    <property type="entry name" value="RZ-TYPE DOMAIN-CONTAINING PROTEIN"/>
    <property type="match status" value="1"/>
</dbReference>
<evidence type="ECO:0000256" key="4">
    <source>
        <dbReference type="ARBA" id="ARBA00022771"/>
    </source>
</evidence>
<dbReference type="EMBL" id="CAJZBQ010000038">
    <property type="protein sequence ID" value="CAG9325347.1"/>
    <property type="molecule type" value="Genomic_DNA"/>
</dbReference>
<evidence type="ECO:0000259" key="8">
    <source>
        <dbReference type="PROSITE" id="PS51981"/>
    </source>
</evidence>
<dbReference type="InterPro" id="IPR046439">
    <property type="entry name" value="ZF_RZ_dom"/>
</dbReference>
<evidence type="ECO:0000256" key="2">
    <source>
        <dbReference type="ARBA" id="ARBA00022490"/>
    </source>
</evidence>
<dbReference type="GO" id="GO:0005737">
    <property type="term" value="C:cytoplasm"/>
    <property type="evidence" value="ECO:0007669"/>
    <property type="project" value="UniProtKB-SubCell"/>
</dbReference>
<comment type="subcellular location">
    <subcellularLocation>
        <location evidence="1">Cytoplasm</location>
    </subcellularLocation>
</comment>
<feature type="region of interest" description="Disordered" evidence="7">
    <location>
        <begin position="1933"/>
        <end position="1953"/>
    </location>
</feature>
<dbReference type="PROSITE" id="PS51981">
    <property type="entry name" value="ZF_RZ"/>
    <property type="match status" value="1"/>
</dbReference>
<dbReference type="Proteomes" id="UP001162131">
    <property type="component" value="Unassembled WGS sequence"/>
</dbReference>
<keyword evidence="10" id="KW-1185">Reference proteome</keyword>
<dbReference type="GO" id="GO:0016887">
    <property type="term" value="F:ATP hydrolysis activity"/>
    <property type="evidence" value="ECO:0007669"/>
    <property type="project" value="InterPro"/>
</dbReference>
<evidence type="ECO:0000313" key="10">
    <source>
        <dbReference type="Proteomes" id="UP001162131"/>
    </source>
</evidence>
<organism evidence="9 10">
    <name type="scientific">Blepharisma stoltei</name>
    <dbReference type="NCBI Taxonomy" id="1481888"/>
    <lineage>
        <taxon>Eukaryota</taxon>
        <taxon>Sar</taxon>
        <taxon>Alveolata</taxon>
        <taxon>Ciliophora</taxon>
        <taxon>Postciliodesmatophora</taxon>
        <taxon>Heterotrichea</taxon>
        <taxon>Heterotrichida</taxon>
        <taxon>Blepharismidae</taxon>
        <taxon>Blepharisma</taxon>
    </lineage>
</organism>